<organism evidence="1 2">
    <name type="scientific">Bacillus phage SP-15</name>
    <dbReference type="NCBI Taxonomy" id="1792032"/>
    <lineage>
        <taxon>Viruses</taxon>
        <taxon>Duplodnaviria</taxon>
        <taxon>Heunggongvirae</taxon>
        <taxon>Uroviricota</taxon>
        <taxon>Caudoviricetes</taxon>
        <taxon>Thornevirus</taxon>
        <taxon>Thornevirus SP15</taxon>
    </lineage>
</organism>
<evidence type="ECO:0000313" key="2">
    <source>
        <dbReference type="Proteomes" id="UP000203261"/>
    </source>
</evidence>
<dbReference type="Proteomes" id="UP000203261">
    <property type="component" value="Segment"/>
</dbReference>
<protein>
    <submittedName>
        <fullName evidence="1">Uncharacterized protein</fullName>
    </submittedName>
</protein>
<dbReference type="KEGG" id="vg:29125358"/>
<gene>
    <name evidence="1" type="ORF">SP15_189</name>
</gene>
<reference evidence="1 2" key="1">
    <citation type="submission" date="2015-08" db="EMBL/GenBank/DDBJ databases">
        <authorList>
            <person name="Babu N.S."/>
            <person name="Beckwith C.J."/>
            <person name="Beseler K.G."/>
            <person name="Brison A."/>
            <person name="Carone J.V."/>
            <person name="Caskin T.P."/>
            <person name="Diamond M."/>
            <person name="Durham M.E."/>
            <person name="Foxe J.M."/>
            <person name="Go M."/>
            <person name="Henderson B.A."/>
            <person name="Jones I.B."/>
            <person name="McGettigan J.A."/>
            <person name="Micheletti S.J."/>
            <person name="Nasrallah M.E."/>
            <person name="Ortiz D."/>
            <person name="Piller C.R."/>
            <person name="Privatt S.R."/>
            <person name="Schneider S.L."/>
            <person name="Sharp S."/>
            <person name="Smith T.C."/>
            <person name="Stanton J.D."/>
            <person name="Ullery H.E."/>
            <person name="Wilson R.J."/>
            <person name="Serrano M.G."/>
            <person name="Buck G."/>
            <person name="Lee V."/>
            <person name="Wang Y."/>
            <person name="Carvalho R."/>
            <person name="Voegtly L."/>
            <person name="Shi R."/>
            <person name="Duckworth R."/>
            <person name="Johnson A."/>
            <person name="Loviza R."/>
            <person name="Walstead R."/>
            <person name="Shah Z."/>
            <person name="Kiflezghi M."/>
            <person name="Wade K."/>
            <person name="Ball S.L."/>
            <person name="Bradley K.W."/>
            <person name="Asai D.J."/>
            <person name="Bowman C.A."/>
            <person name="Russell D.A."/>
            <person name="Pope W.H."/>
            <person name="Jacobs-Sera D."/>
            <person name="Hendrix R.W."/>
            <person name="Hatfull G.F."/>
        </authorList>
    </citation>
    <scope>NUCLEOTIDE SEQUENCE [LARGE SCALE GENOMIC DNA]</scope>
</reference>
<dbReference type="EMBL" id="KT624200">
    <property type="protein sequence ID" value="AMM44989.1"/>
    <property type="molecule type" value="Genomic_DNA"/>
</dbReference>
<name>A0A127AWC2_9CAUD</name>
<evidence type="ECO:0000313" key="1">
    <source>
        <dbReference type="EMBL" id="AMM44989.1"/>
    </source>
</evidence>
<dbReference type="GeneID" id="29125358"/>
<dbReference type="RefSeq" id="YP_009302578.1">
    <property type="nucleotide sequence ID" value="NC_031245.1"/>
</dbReference>
<proteinExistence type="predicted"/>
<sequence length="83" mass="9496">MRKELTLGEFIEMTKDLPRGTKIVAPTSNTMEMGYSLVDANCRLVSIKKETKHFKDAFDHTPYSVEVYQQDKTSNEQVILIQG</sequence>
<keyword evidence="2" id="KW-1185">Reference proteome</keyword>
<accession>A0A127AWC2</accession>